<evidence type="ECO:0000313" key="4">
    <source>
        <dbReference type="Proteomes" id="UP000261245"/>
    </source>
</evidence>
<accession>A0AA92VZZ3</accession>
<dbReference type="Proteomes" id="UP000261245">
    <property type="component" value="Unassembled WGS sequence"/>
</dbReference>
<reference evidence="2" key="2">
    <citation type="submission" date="2022-07" db="EMBL/GenBank/DDBJ databases">
        <title>Prevotella copri.</title>
        <authorList>
            <person name="Yang C."/>
        </authorList>
    </citation>
    <scope>NUCLEOTIDE SEQUENCE</scope>
    <source>
        <strain evidence="2">HF1805</strain>
    </source>
</reference>
<dbReference type="EMBL" id="JANDWU010000021">
    <property type="protein sequence ID" value="MCP9550011.1"/>
    <property type="molecule type" value="Genomic_DNA"/>
</dbReference>
<dbReference type="RefSeq" id="WP_117729142.1">
    <property type="nucleotide sequence ID" value="NZ_JANDWU010000021.1"/>
</dbReference>
<reference evidence="3 4" key="1">
    <citation type="submission" date="2018-08" db="EMBL/GenBank/DDBJ databases">
        <title>A genome reference for cultivated species of the human gut microbiota.</title>
        <authorList>
            <person name="Zou Y."/>
            <person name="Xue W."/>
            <person name="Luo G."/>
        </authorList>
    </citation>
    <scope>NUCLEOTIDE SEQUENCE [LARGE SCALE GENOMIC DNA]</scope>
    <source>
        <strain evidence="3 4">OM06-11</strain>
    </source>
</reference>
<feature type="coiled-coil region" evidence="1">
    <location>
        <begin position="82"/>
        <end position="116"/>
    </location>
</feature>
<protein>
    <submittedName>
        <fullName evidence="2">Bacteriophage abortive infection AbiH family protein</fullName>
    </submittedName>
</protein>
<sequence length="313" mass="36926">MTHTDDIQTEEGYTPFSLLILGNGFDKDLGMKTAYRDFAESTFWPFTNLSNKDQGSLACFLNERKEDVNTWFDLEELLAEFAQNINKTIEQAEKDFQDLDKVIKSLKEYLQAQEDEFCKKMDTTMHAKRDTPARNVLQKIIRNKKEYKIYTFNYTNVYRIARKIILEAEGKMFFHIHGSIRDNNIILGTGDQREINPAYFGFYKSANSSYASSNLVEDLAEADEVYIFGHSLGTNDHDYFYDFFQDCIHYHKENNCKRKIRIFTYDVNSELEIKKQLMKLTNKHLIGLYAHCDVKILRTCREYQDSWMLKDDF</sequence>
<name>A0AA92VZZ3_9BACT</name>
<proteinExistence type="predicted"/>
<evidence type="ECO:0000313" key="3">
    <source>
        <dbReference type="EMBL" id="RGN05282.1"/>
    </source>
</evidence>
<dbReference type="Proteomes" id="UP001205506">
    <property type="component" value="Unassembled WGS sequence"/>
</dbReference>
<dbReference type="InterPro" id="IPR025935">
    <property type="entry name" value="AbiH"/>
</dbReference>
<evidence type="ECO:0000313" key="2">
    <source>
        <dbReference type="EMBL" id="MCP9550011.1"/>
    </source>
</evidence>
<gene>
    <name evidence="3" type="ORF">DXB80_12510</name>
    <name evidence="2" type="ORF">NNC68_11070</name>
</gene>
<dbReference type="AlphaFoldDB" id="A0AA92VZZ3"/>
<comment type="caution">
    <text evidence="2">The sequence shown here is derived from an EMBL/GenBank/DDBJ whole genome shotgun (WGS) entry which is preliminary data.</text>
</comment>
<keyword evidence="1" id="KW-0175">Coiled coil</keyword>
<organism evidence="2 5">
    <name type="scientific">Segatella copri</name>
    <dbReference type="NCBI Taxonomy" id="165179"/>
    <lineage>
        <taxon>Bacteria</taxon>
        <taxon>Pseudomonadati</taxon>
        <taxon>Bacteroidota</taxon>
        <taxon>Bacteroidia</taxon>
        <taxon>Bacteroidales</taxon>
        <taxon>Prevotellaceae</taxon>
        <taxon>Segatella</taxon>
    </lineage>
</organism>
<dbReference type="EMBL" id="QSUC01000044">
    <property type="protein sequence ID" value="RGN05282.1"/>
    <property type="molecule type" value="Genomic_DNA"/>
</dbReference>
<dbReference type="Pfam" id="PF14253">
    <property type="entry name" value="AbiH"/>
    <property type="match status" value="1"/>
</dbReference>
<evidence type="ECO:0000313" key="5">
    <source>
        <dbReference type="Proteomes" id="UP001205506"/>
    </source>
</evidence>
<evidence type="ECO:0000256" key="1">
    <source>
        <dbReference type="SAM" id="Coils"/>
    </source>
</evidence>